<dbReference type="AlphaFoldDB" id="A0A3P8HVB5"/>
<proteinExistence type="predicted"/>
<keyword evidence="2" id="KW-1185">Reference proteome</keyword>
<dbReference type="Proteomes" id="UP000269396">
    <property type="component" value="Unassembled WGS sequence"/>
</dbReference>
<accession>A0A3P8HVB5</accession>
<evidence type="ECO:0000313" key="2">
    <source>
        <dbReference type="Proteomes" id="UP000269396"/>
    </source>
</evidence>
<reference evidence="1 2" key="1">
    <citation type="submission" date="2018-11" db="EMBL/GenBank/DDBJ databases">
        <authorList>
            <consortium name="Pathogen Informatics"/>
        </authorList>
    </citation>
    <scope>NUCLEOTIDE SEQUENCE [LARGE SCALE GENOMIC DNA]</scope>
    <source>
        <strain>Denwood</strain>
        <strain evidence="2">Zambia</strain>
    </source>
</reference>
<gene>
    <name evidence="1" type="ORF">SMTD_LOCUS9485</name>
</gene>
<name>A0A3P8HVB5_9TREM</name>
<protein>
    <submittedName>
        <fullName evidence="1">Uncharacterized protein</fullName>
    </submittedName>
</protein>
<sequence length="62" mass="7027">MTDSSPPDKSSGLSTSGEMDKYIRISSHSPSSSFCSLQSFYLHLQHRIPILFLHIPHFHRAL</sequence>
<dbReference type="EMBL" id="UZAL01029741">
    <property type="protein sequence ID" value="VDP50099.1"/>
    <property type="molecule type" value="Genomic_DNA"/>
</dbReference>
<evidence type="ECO:0000313" key="1">
    <source>
        <dbReference type="EMBL" id="VDP50099.1"/>
    </source>
</evidence>
<organism evidence="1 2">
    <name type="scientific">Schistosoma mattheei</name>
    <dbReference type="NCBI Taxonomy" id="31246"/>
    <lineage>
        <taxon>Eukaryota</taxon>
        <taxon>Metazoa</taxon>
        <taxon>Spiralia</taxon>
        <taxon>Lophotrochozoa</taxon>
        <taxon>Platyhelminthes</taxon>
        <taxon>Trematoda</taxon>
        <taxon>Digenea</taxon>
        <taxon>Strigeidida</taxon>
        <taxon>Schistosomatoidea</taxon>
        <taxon>Schistosomatidae</taxon>
        <taxon>Schistosoma</taxon>
    </lineage>
</organism>